<dbReference type="KEGG" id="dalk:DSCA_60550"/>
<name>A0A5K7YUL3_9BACT</name>
<evidence type="ECO:0000259" key="7">
    <source>
        <dbReference type="PROSITE" id="PS51918"/>
    </source>
</evidence>
<dbReference type="EMBL" id="AP021874">
    <property type="protein sequence ID" value="BBO72125.1"/>
    <property type="molecule type" value="Genomic_DNA"/>
</dbReference>
<dbReference type="InterPro" id="IPR032432">
    <property type="entry name" value="Radical_SAM_C"/>
</dbReference>
<keyword evidence="9" id="KW-1185">Reference proteome</keyword>
<gene>
    <name evidence="8" type="primary">yhcC-1</name>
    <name evidence="8" type="ORF">DSCA_60550</name>
</gene>
<organism evidence="8 9">
    <name type="scientific">Desulfosarcina alkanivorans</name>
    <dbReference type="NCBI Taxonomy" id="571177"/>
    <lineage>
        <taxon>Bacteria</taxon>
        <taxon>Pseudomonadati</taxon>
        <taxon>Thermodesulfobacteriota</taxon>
        <taxon>Desulfobacteria</taxon>
        <taxon>Desulfobacterales</taxon>
        <taxon>Desulfosarcinaceae</taxon>
        <taxon>Desulfosarcina</taxon>
    </lineage>
</organism>
<evidence type="ECO:0000313" key="8">
    <source>
        <dbReference type="EMBL" id="BBO72125.1"/>
    </source>
</evidence>
<dbReference type="GO" id="GO:0003824">
    <property type="term" value="F:catalytic activity"/>
    <property type="evidence" value="ECO:0007669"/>
    <property type="project" value="InterPro"/>
</dbReference>
<dbReference type="GO" id="GO:0046872">
    <property type="term" value="F:metal ion binding"/>
    <property type="evidence" value="ECO:0007669"/>
    <property type="project" value="UniProtKB-KW"/>
</dbReference>
<evidence type="ECO:0000256" key="4">
    <source>
        <dbReference type="ARBA" id="ARBA00022723"/>
    </source>
</evidence>
<keyword evidence="4" id="KW-0479">Metal-binding</keyword>
<dbReference type="SUPFAM" id="SSF102114">
    <property type="entry name" value="Radical SAM enzymes"/>
    <property type="match status" value="1"/>
</dbReference>
<keyword evidence="2" id="KW-0004">4Fe-4S</keyword>
<proteinExistence type="predicted"/>
<dbReference type="NCBIfam" id="TIGR01212">
    <property type="entry name" value="TIGR01212 family radical SAM protein"/>
    <property type="match status" value="1"/>
</dbReference>
<dbReference type="Pfam" id="PF16199">
    <property type="entry name" value="Radical_SAM_C"/>
    <property type="match status" value="1"/>
</dbReference>
<evidence type="ECO:0000313" key="9">
    <source>
        <dbReference type="Proteomes" id="UP000427906"/>
    </source>
</evidence>
<dbReference type="InterPro" id="IPR007197">
    <property type="entry name" value="rSAM"/>
</dbReference>
<comment type="cofactor">
    <cofactor evidence="1">
        <name>[4Fe-4S] cluster</name>
        <dbReference type="ChEBI" id="CHEBI:49883"/>
    </cofactor>
</comment>
<dbReference type="PROSITE" id="PS51918">
    <property type="entry name" value="RADICAL_SAM"/>
    <property type="match status" value="1"/>
</dbReference>
<dbReference type="InterPro" id="IPR005911">
    <property type="entry name" value="YhcC-like"/>
</dbReference>
<dbReference type="InterPro" id="IPR023404">
    <property type="entry name" value="rSAM_horseshoe"/>
</dbReference>
<dbReference type="PANTHER" id="PTHR11135:SF1">
    <property type="entry name" value="PROTEIN YHCC"/>
    <property type="match status" value="1"/>
</dbReference>
<dbReference type="SFLD" id="SFLDG01091">
    <property type="entry name" value="uncharacterized_CHP01210-like"/>
    <property type="match status" value="1"/>
</dbReference>
<dbReference type="SFLD" id="SFLDG01086">
    <property type="entry name" value="elongater_protein-like"/>
    <property type="match status" value="1"/>
</dbReference>
<keyword evidence="3" id="KW-0949">S-adenosyl-L-methionine</keyword>
<dbReference type="OrthoDB" id="9801689at2"/>
<dbReference type="InterPro" id="IPR058240">
    <property type="entry name" value="rSAM_sf"/>
</dbReference>
<evidence type="ECO:0000256" key="6">
    <source>
        <dbReference type="ARBA" id="ARBA00023014"/>
    </source>
</evidence>
<dbReference type="InterPro" id="IPR006638">
    <property type="entry name" value="Elp3/MiaA/NifB-like_rSAM"/>
</dbReference>
<keyword evidence="6" id="KW-0411">Iron-sulfur</keyword>
<keyword evidence="5" id="KW-0408">Iron</keyword>
<dbReference type="Gene3D" id="3.80.30.20">
    <property type="entry name" value="tm_1862 like domain"/>
    <property type="match status" value="1"/>
</dbReference>
<evidence type="ECO:0000256" key="5">
    <source>
        <dbReference type="ARBA" id="ARBA00023004"/>
    </source>
</evidence>
<dbReference type="InterPro" id="IPR039661">
    <property type="entry name" value="ELP3"/>
</dbReference>
<dbReference type="Proteomes" id="UP000427906">
    <property type="component" value="Chromosome"/>
</dbReference>
<dbReference type="Pfam" id="PF04055">
    <property type="entry name" value="Radical_SAM"/>
    <property type="match status" value="1"/>
</dbReference>
<dbReference type="RefSeq" id="WP_155319878.1">
    <property type="nucleotide sequence ID" value="NZ_AP021874.1"/>
</dbReference>
<evidence type="ECO:0000256" key="1">
    <source>
        <dbReference type="ARBA" id="ARBA00001966"/>
    </source>
</evidence>
<reference evidence="8 9" key="1">
    <citation type="submission" date="2019-11" db="EMBL/GenBank/DDBJ databases">
        <title>Comparative genomics of hydrocarbon-degrading Desulfosarcina strains.</title>
        <authorList>
            <person name="Watanabe M."/>
            <person name="Kojima H."/>
            <person name="Fukui M."/>
        </authorList>
    </citation>
    <scope>NUCLEOTIDE SEQUENCE [LARGE SCALE GENOMIC DNA]</scope>
    <source>
        <strain evidence="8 9">PL12</strain>
    </source>
</reference>
<feature type="domain" description="Radical SAM core" evidence="7">
    <location>
        <begin position="16"/>
        <end position="256"/>
    </location>
</feature>
<dbReference type="GO" id="GO:0051539">
    <property type="term" value="F:4 iron, 4 sulfur cluster binding"/>
    <property type="evidence" value="ECO:0007669"/>
    <property type="project" value="UniProtKB-KW"/>
</dbReference>
<dbReference type="SMART" id="SM00729">
    <property type="entry name" value="Elp3"/>
    <property type="match status" value="1"/>
</dbReference>
<evidence type="ECO:0000256" key="3">
    <source>
        <dbReference type="ARBA" id="ARBA00022691"/>
    </source>
</evidence>
<evidence type="ECO:0000256" key="2">
    <source>
        <dbReference type="ARBA" id="ARBA00022485"/>
    </source>
</evidence>
<dbReference type="AlphaFoldDB" id="A0A5K7YUL3"/>
<sequence>MQKKPYRDLNTYFRTRFGCRVHKVTVDAGLDCPNRDGTLSTGGCIYCNAKGSGTGAHRQGVSITRQIERSKDRIARRFKTNLLMAYFQSFTNTYAPVKQLKALYDEALAVENVVGLAIGTRPDCVDEAVLDLLESYARDHLIWIEYGLQSAHDHTLSLINRGHDFACFQRAVSATHGRNINICAHVILGLPGETRQDMMATADAVAAMGIDGVKLHLLYVVRGTPMEALYRSGRYRCLRQREYAELVCSFIERLPETTIIQRLTGDPHLHELVAPAWSLQKKDTVELIHRTFQEKNTWQGKRLMPS</sequence>
<dbReference type="SFLD" id="SFLDS00029">
    <property type="entry name" value="Radical_SAM"/>
    <property type="match status" value="1"/>
</dbReference>
<accession>A0A5K7YUL3</accession>
<protein>
    <submittedName>
        <fullName evidence="8">TIGR01212 family radical SAM protein</fullName>
    </submittedName>
</protein>
<dbReference type="PANTHER" id="PTHR11135">
    <property type="entry name" value="HISTONE ACETYLTRANSFERASE-RELATED"/>
    <property type="match status" value="1"/>
</dbReference>